<accession>A0ABX9M6P4</accession>
<dbReference type="RefSeq" id="WP_118955380.1">
    <property type="nucleotide sequence ID" value="NZ_QHCR01000003.1"/>
</dbReference>
<name>A0ABX9M6P4_9LEPT</name>
<evidence type="ECO:0000313" key="1">
    <source>
        <dbReference type="EMBL" id="RHX80668.1"/>
    </source>
</evidence>
<evidence type="ECO:0000313" key="2">
    <source>
        <dbReference type="Proteomes" id="UP000285569"/>
    </source>
</evidence>
<sequence>MIGNPKLFGRVVSLEILPRSGAGKEFTYPPFDIEFETEIGPMNLTTVKIYNVNEDTMNLVGAKSKGSGFQYPSASLSAGYKDEFGVVANGEVIRPQFKQDETNKILEFKISANAASWASSYIMKTYNNLPAMTVILDIIKQGNLKPGRITLGENKIVNFSANVSLGDCIQKFCKLTKSQYWFQDGFLYVDSLSPDKKPSRIFLDDSSGLIGVPEKGQKTWKIKSLFRHQFKKNVIVSVKGGGLNGDYRIEKGKHVFSTFQTESYSELEVMPL</sequence>
<dbReference type="NCBIfam" id="NF047561">
    <property type="entry name" value="orf58_phage_fam"/>
    <property type="match status" value="1"/>
</dbReference>
<reference evidence="2" key="1">
    <citation type="submission" date="2018-05" db="EMBL/GenBank/DDBJ databases">
        <title>Leptospira yasudae sp. nov. and Leptospira stimsonii sp. nov., two pathogenic species of the genus Leptospira isolated from environmental sources.</title>
        <authorList>
            <person name="Casanovas-Massana A."/>
            <person name="Hamond C."/>
            <person name="Santos L.A."/>
            <person name="Hacker K.P."/>
            <person name="Balassiano I."/>
            <person name="Medeiros M.A."/>
            <person name="Reis M.G."/>
            <person name="Ko A.I."/>
            <person name="Wunder E.A."/>
        </authorList>
    </citation>
    <scope>NUCLEOTIDE SEQUENCE [LARGE SCALE GENOMIC DNA]</scope>
    <source>
        <strain evidence="2">B21</strain>
    </source>
</reference>
<organism evidence="1 2">
    <name type="scientific">Leptospira yasudae</name>
    <dbReference type="NCBI Taxonomy" id="2202201"/>
    <lineage>
        <taxon>Bacteria</taxon>
        <taxon>Pseudomonadati</taxon>
        <taxon>Spirochaetota</taxon>
        <taxon>Spirochaetia</taxon>
        <taxon>Leptospirales</taxon>
        <taxon>Leptospiraceae</taxon>
        <taxon>Leptospira</taxon>
    </lineage>
</organism>
<proteinExistence type="predicted"/>
<keyword evidence="2" id="KW-1185">Reference proteome</keyword>
<protein>
    <submittedName>
        <fullName evidence="1">Uncharacterized protein</fullName>
    </submittedName>
</protein>
<dbReference type="EMBL" id="QHCR01000003">
    <property type="protein sequence ID" value="RHX80668.1"/>
    <property type="molecule type" value="Genomic_DNA"/>
</dbReference>
<reference evidence="1 2" key="2">
    <citation type="journal article" date="2020" name="Int. J. Syst. Evol. Microbiol.">
        <title>Leptospira yasudae sp. nov. and Leptospira stimsonii sp. nov., two new species of the pathogenic group isolated from environmental sources.</title>
        <authorList>
            <person name="Casanovas-Massana A."/>
            <person name="Hamond C."/>
            <person name="Santos L.A."/>
            <person name="de Oliveira D."/>
            <person name="Hacker K.P."/>
            <person name="Balassiano I."/>
            <person name="Costa F."/>
            <person name="Medeiros M.A."/>
            <person name="Reis M.G."/>
            <person name="Ko A.I."/>
            <person name="Wunder E.A."/>
        </authorList>
    </citation>
    <scope>NUCLEOTIDE SEQUENCE [LARGE SCALE GENOMIC DNA]</scope>
    <source>
        <strain evidence="1 2">B21</strain>
    </source>
</reference>
<gene>
    <name evidence="1" type="ORF">DLM77_07215</name>
</gene>
<comment type="caution">
    <text evidence="1">The sequence shown here is derived from an EMBL/GenBank/DDBJ whole genome shotgun (WGS) entry which is preliminary data.</text>
</comment>
<dbReference type="Proteomes" id="UP000285569">
    <property type="component" value="Unassembled WGS sequence"/>
</dbReference>